<evidence type="ECO:0000313" key="1">
    <source>
        <dbReference type="EMBL" id="OLP76270.1"/>
    </source>
</evidence>
<dbReference type="OMA" id="FANWVDS"/>
<dbReference type="Proteomes" id="UP000186817">
    <property type="component" value="Unassembled WGS sequence"/>
</dbReference>
<comment type="caution">
    <text evidence="1">The sequence shown here is derived from an EMBL/GenBank/DDBJ whole genome shotgun (WGS) entry which is preliminary data.</text>
</comment>
<dbReference type="PANTHER" id="PTHR33050:SF7">
    <property type="entry name" value="RIBONUCLEASE H"/>
    <property type="match status" value="1"/>
</dbReference>
<name>A0A1Q9C072_SYMMI</name>
<dbReference type="InterPro" id="IPR043502">
    <property type="entry name" value="DNA/RNA_pol_sf"/>
</dbReference>
<gene>
    <name evidence="1" type="ORF">AK812_SmicGene43818</name>
</gene>
<accession>A0A1Q9C072</accession>
<keyword evidence="2" id="KW-1185">Reference proteome</keyword>
<dbReference type="OrthoDB" id="420035at2759"/>
<dbReference type="SUPFAM" id="SSF56672">
    <property type="entry name" value="DNA/RNA polymerases"/>
    <property type="match status" value="1"/>
</dbReference>
<dbReference type="PANTHER" id="PTHR33050">
    <property type="entry name" value="REVERSE TRANSCRIPTASE DOMAIN-CONTAINING PROTEIN"/>
    <property type="match status" value="1"/>
</dbReference>
<evidence type="ECO:0000313" key="2">
    <source>
        <dbReference type="Proteomes" id="UP000186817"/>
    </source>
</evidence>
<dbReference type="EMBL" id="LSRX01002079">
    <property type="protein sequence ID" value="OLP76270.1"/>
    <property type="molecule type" value="Genomic_DNA"/>
</dbReference>
<protein>
    <submittedName>
        <fullName evidence="1">Uncharacterized protein</fullName>
    </submittedName>
</protein>
<reference evidence="1 2" key="1">
    <citation type="submission" date="2016-02" db="EMBL/GenBank/DDBJ databases">
        <title>Genome analysis of coral dinoflagellate symbionts highlights evolutionary adaptations to a symbiotic lifestyle.</title>
        <authorList>
            <person name="Aranda M."/>
            <person name="Li Y."/>
            <person name="Liew Y.J."/>
            <person name="Baumgarten S."/>
            <person name="Simakov O."/>
            <person name="Wilson M."/>
            <person name="Piel J."/>
            <person name="Ashoor H."/>
            <person name="Bougouffa S."/>
            <person name="Bajic V.B."/>
            <person name="Ryu T."/>
            <person name="Ravasi T."/>
            <person name="Bayer T."/>
            <person name="Micklem G."/>
            <person name="Kim H."/>
            <person name="Bhak J."/>
            <person name="Lajeunesse T.C."/>
            <person name="Voolstra C.R."/>
        </authorList>
    </citation>
    <scope>NUCLEOTIDE SEQUENCE [LARGE SCALE GENOMIC DNA]</scope>
    <source>
        <strain evidence="1 2">CCMP2467</strain>
    </source>
</reference>
<sequence length="1420" mass="157933">MPVDAQFQAFLRQRQVAQEIIDYLGSASVGCYSIRAFANWVDSRQDIEATILAKIPAKKDDRSQLAMLKQAWREADALVARQISRQSQGLAPEDLDDPLDPDVQKSYVSTFISFHKWGEIDSRRIGSDSMFGRFRREFEAKQPSMFPVSRVRSLATAQKSPPFKKQRLTDGVALDISTTGHEDGESSVAQVLHGFLSLLEVLCFTWAVAGCFDVEYKGTMVKYAAWPLLSQYSFQLAQRAWKLCGQYTMESVLDYIRAVEEDFRAKAIELARGSEQQPWGHALAHVIKEHSSIWKDHDHVLHRGGRSVAPGVTLLPAPSQPPPAVEPVASRSKWQTANHTSSGQKICKKNNDRRGCEAKCPKGEVHCCDIVLASSGRVCGRRADQTNCVLVEFCLGLAPFIIAAEELQWGPSAYVLDVSQDAKSIIEAHHPSATDWGPSSSITKPMVDELVQNHAGATFVLVCSAVLCSPTRRLEQFRTFCRVLEWFSTATHGTIVAITACEAADEKSVALYEEQFQSAAQAFPAGACVGHLAKLCWWTSPPSGNCMPPLTSTPSLQTTLLPGWEAEGRLRQHCFLVDHPLRFVRSPATSFCRLLVPLEMERLIGLPGHYTAPLFSSYHDRPLEDCAVARSALLYPMLPIPLAKALLSRVEPFMSARSWHPIPSSLPVQVDCRIDKHFPEHAAVYWTLRRQCPYIQDVFHRGWPTDCPMGPDVIEQNAHSSASVALLLQSRTQTAASGQRSLLPLGLDPVLHFECGQVVESPLAVEPPVPDDLDFALRMCLRLGRGARAWRRRQLNILRAAVDNARGLADMLDLGRSSTSVRVASHVHLGRVDLARFSLCWPDVGLLELAQRGACIVGNIPETHIYRPACVEPTVPLQEFEQSHGAFVQSLLASTPPPPDQVQIIWEKSEAERQSGTLRGYWTAAGMDSRHGAGRWRPMPRFAVWQQSHSKWRLIDDAKASSTNRTMQATERIHTTSASATFAAVRRLRSLHGHPLAGDFEVRVSTHDLEKAYRQIPVIPEHLRFSIVAIYHPERRQWVFAECDGLAFGLSAAVLGFNRVPSFIVALARRWLAIPLFSFFDDFKVLDVACSSGSATRSFLQLLDWLGYRRDPGKDQMPSADAIFLGAREVYSHLGASDSIWHLPKPGREEQIRQQILQIQRQGRLSVSSAMSLRGKLLHLAETYQGRSGRVPTPHLDERAAADHTTAMSPGIQMELDLYLEMLETCPYRQVPMDPSALPQISLFTDASFHVDAQGVPRARICFVVACASRHIRRGAVIDVPPEVLARFQPSETLIAQAEALAPMLALYFEPDLLQQCLLTVFIDNMGVLCNFVLGSSSSLDLGCIVHATVLRLMRRGVRAWWEHVPSKSNIADGGSRVGASCPVAAKAGITLVSKVFPREWPQNHVQLSMKEWQRFWTSH</sequence>
<proteinExistence type="predicted"/>
<dbReference type="InterPro" id="IPR052055">
    <property type="entry name" value="Hepadnavirus_pol/RT"/>
</dbReference>
<organism evidence="1 2">
    <name type="scientific">Symbiodinium microadriaticum</name>
    <name type="common">Dinoflagellate</name>
    <name type="synonym">Zooxanthella microadriatica</name>
    <dbReference type="NCBI Taxonomy" id="2951"/>
    <lineage>
        <taxon>Eukaryota</taxon>
        <taxon>Sar</taxon>
        <taxon>Alveolata</taxon>
        <taxon>Dinophyceae</taxon>
        <taxon>Suessiales</taxon>
        <taxon>Symbiodiniaceae</taxon>
        <taxon>Symbiodinium</taxon>
    </lineage>
</organism>